<sequence length="176" mass="20004">MAGPERVVHFFRSEDRYCLARKSSPNSLRRTAAYRDFLADKHQAHRPDYAFYDCALLEDGEWIMERIRRMEDPPTALLVTSDQVAAGILAYCTERGFRGPDELALVGFDNQSIAKMQNLTSFEIPPPDLEVPLISSNVRRYRPHGSRFIPSKGSDGCSRKSSSVGSRGSWRRTHRP</sequence>
<dbReference type="SUPFAM" id="SSF53822">
    <property type="entry name" value="Periplasmic binding protein-like I"/>
    <property type="match status" value="1"/>
</dbReference>
<evidence type="ECO:0000313" key="7">
    <source>
        <dbReference type="Proteomes" id="UP001516620"/>
    </source>
</evidence>
<gene>
    <name evidence="6" type="ORF">IM700_006490</name>
</gene>
<feature type="region of interest" description="Disordered" evidence="4">
    <location>
        <begin position="145"/>
        <end position="176"/>
    </location>
</feature>
<dbReference type="EMBL" id="JADCNN020000004">
    <property type="protein sequence ID" value="MBM6995310.1"/>
    <property type="molecule type" value="Genomic_DNA"/>
</dbReference>
<reference evidence="6 7" key="1">
    <citation type="submission" date="2021-01" db="EMBL/GenBank/DDBJ databases">
        <title>Paenibacillus sp.nov. isolated from the rhizosphere soil of tomato plant.</title>
        <authorList>
            <person name="Thin K.K."/>
            <person name="Zhang X."/>
            <person name="He S."/>
        </authorList>
    </citation>
    <scope>NUCLEOTIDE SEQUENCE [LARGE SCALE GENOMIC DNA]</scope>
    <source>
        <strain evidence="6 7">DXFW5</strain>
    </source>
</reference>
<keyword evidence="7" id="KW-1185">Reference proteome</keyword>
<feature type="domain" description="Transcriptional regulator LacI/GalR-like sensor" evidence="5">
    <location>
        <begin position="21"/>
        <end position="128"/>
    </location>
</feature>
<keyword evidence="1" id="KW-0805">Transcription regulation</keyword>
<evidence type="ECO:0000256" key="2">
    <source>
        <dbReference type="ARBA" id="ARBA00023125"/>
    </source>
</evidence>
<evidence type="ECO:0000259" key="5">
    <source>
        <dbReference type="Pfam" id="PF13377"/>
    </source>
</evidence>
<dbReference type="Pfam" id="PF13377">
    <property type="entry name" value="Peripla_BP_3"/>
    <property type="match status" value="1"/>
</dbReference>
<keyword evidence="2" id="KW-0238">DNA-binding</keyword>
<evidence type="ECO:0000256" key="3">
    <source>
        <dbReference type="ARBA" id="ARBA00023163"/>
    </source>
</evidence>
<organism evidence="6 7">
    <name type="scientific">Paenibacillus rhizolycopersici</name>
    <dbReference type="NCBI Taxonomy" id="2780073"/>
    <lineage>
        <taxon>Bacteria</taxon>
        <taxon>Bacillati</taxon>
        <taxon>Bacillota</taxon>
        <taxon>Bacilli</taxon>
        <taxon>Bacillales</taxon>
        <taxon>Paenibacillaceae</taxon>
        <taxon>Paenibacillus</taxon>
    </lineage>
</organism>
<dbReference type="RefSeq" id="WP_193415039.1">
    <property type="nucleotide sequence ID" value="NZ_JADCNN020000004.1"/>
</dbReference>
<dbReference type="PANTHER" id="PTHR30146">
    <property type="entry name" value="LACI-RELATED TRANSCRIPTIONAL REPRESSOR"/>
    <property type="match status" value="1"/>
</dbReference>
<name>A0ABS2H668_9BACL</name>
<evidence type="ECO:0000256" key="1">
    <source>
        <dbReference type="ARBA" id="ARBA00023015"/>
    </source>
</evidence>
<keyword evidence="3" id="KW-0804">Transcription</keyword>
<accession>A0ABS2H668</accession>
<evidence type="ECO:0000256" key="4">
    <source>
        <dbReference type="SAM" id="MobiDB-lite"/>
    </source>
</evidence>
<dbReference type="PANTHER" id="PTHR30146:SF105">
    <property type="entry name" value="CATABOLITE CONTROL PROTEIN B"/>
    <property type="match status" value="1"/>
</dbReference>
<dbReference type="InterPro" id="IPR046335">
    <property type="entry name" value="LacI/GalR-like_sensor"/>
</dbReference>
<dbReference type="Proteomes" id="UP001516620">
    <property type="component" value="Unassembled WGS sequence"/>
</dbReference>
<protein>
    <submittedName>
        <fullName evidence="6">Substrate-binding domain-containing protein</fullName>
    </submittedName>
</protein>
<comment type="caution">
    <text evidence="6">The sequence shown here is derived from an EMBL/GenBank/DDBJ whole genome shotgun (WGS) entry which is preliminary data.</text>
</comment>
<dbReference type="Gene3D" id="3.40.50.2300">
    <property type="match status" value="1"/>
</dbReference>
<evidence type="ECO:0000313" key="6">
    <source>
        <dbReference type="EMBL" id="MBM6995310.1"/>
    </source>
</evidence>
<dbReference type="InterPro" id="IPR028082">
    <property type="entry name" value="Peripla_BP_I"/>
</dbReference>
<feature type="compositionally biased region" description="Low complexity" evidence="4">
    <location>
        <begin position="151"/>
        <end position="168"/>
    </location>
</feature>
<proteinExistence type="predicted"/>